<feature type="transmembrane region" description="Helical" evidence="1">
    <location>
        <begin position="12"/>
        <end position="35"/>
    </location>
</feature>
<protein>
    <submittedName>
        <fullName evidence="2">Uncharacterized protein</fullName>
    </submittedName>
</protein>
<dbReference type="OrthoDB" id="655954at2"/>
<name>A0A3M0GZR8_9FLAO</name>
<proteinExistence type="predicted"/>
<dbReference type="RefSeq" id="WP_121916470.1">
    <property type="nucleotide sequence ID" value="NZ_REFV01000003.1"/>
</dbReference>
<dbReference type="EMBL" id="REFV01000003">
    <property type="protein sequence ID" value="RMB62836.1"/>
    <property type="molecule type" value="Genomic_DNA"/>
</dbReference>
<gene>
    <name evidence="2" type="ORF">EAX61_04445</name>
</gene>
<evidence type="ECO:0000313" key="2">
    <source>
        <dbReference type="EMBL" id="RMB62836.1"/>
    </source>
</evidence>
<keyword evidence="1" id="KW-1133">Transmembrane helix</keyword>
<dbReference type="Proteomes" id="UP000281985">
    <property type="component" value="Unassembled WGS sequence"/>
</dbReference>
<accession>A0A3M0GZR8</accession>
<sequence>MMRILRFIGHLTLILFFTVLTQIGGIIYLVVVILFRKSVAVRWIVFASIYLLSTFLIVPYLAPVFGREKIATGDGVVIHNFFTTIANRNYVVPKVNTLLREVTLDARKSYPTIEVHCLDGNFPFWDGFPLLPHLSHNDGKKLDISLLYTDDSGELTNTKPSRSGYGVFEKPLASEHNQNDVCKSKGYWQYDFPKYLTLGKNSDSLLFSVKANKKLIQSILNQRAISKVFIEPHLKMRMGLEHSKLRYHGCRAVRHDDHIHIQVK</sequence>
<comment type="caution">
    <text evidence="2">The sequence shown here is derived from an EMBL/GenBank/DDBJ whole genome shotgun (WGS) entry which is preliminary data.</text>
</comment>
<feature type="transmembrane region" description="Helical" evidence="1">
    <location>
        <begin position="41"/>
        <end position="62"/>
    </location>
</feature>
<reference evidence="2 3" key="1">
    <citation type="submission" date="2018-10" db="EMBL/GenBank/DDBJ databases">
        <title>Dokdonia luteus sp. nov., isolated from sea water.</title>
        <authorList>
            <person name="Zhou L.Y."/>
            <person name="Du Z.J."/>
        </authorList>
    </citation>
    <scope>NUCLEOTIDE SEQUENCE [LARGE SCALE GENOMIC DNA]</scope>
    <source>
        <strain evidence="2 3">SH27</strain>
    </source>
</reference>
<keyword evidence="1" id="KW-0812">Transmembrane</keyword>
<dbReference type="InterPro" id="IPR009045">
    <property type="entry name" value="Zn_M74/Hedgehog-like"/>
</dbReference>
<organism evidence="2 3">
    <name type="scientific">Dokdonia sinensis</name>
    <dbReference type="NCBI Taxonomy" id="2479847"/>
    <lineage>
        <taxon>Bacteria</taxon>
        <taxon>Pseudomonadati</taxon>
        <taxon>Bacteroidota</taxon>
        <taxon>Flavobacteriia</taxon>
        <taxon>Flavobacteriales</taxon>
        <taxon>Flavobacteriaceae</taxon>
        <taxon>Dokdonia</taxon>
    </lineage>
</organism>
<keyword evidence="1" id="KW-0472">Membrane</keyword>
<evidence type="ECO:0000256" key="1">
    <source>
        <dbReference type="SAM" id="Phobius"/>
    </source>
</evidence>
<dbReference type="Gene3D" id="3.30.1380.10">
    <property type="match status" value="1"/>
</dbReference>
<keyword evidence="3" id="KW-1185">Reference proteome</keyword>
<dbReference type="AlphaFoldDB" id="A0A3M0GZR8"/>
<evidence type="ECO:0000313" key="3">
    <source>
        <dbReference type="Proteomes" id="UP000281985"/>
    </source>
</evidence>